<reference evidence="6" key="2">
    <citation type="submission" date="2020-09" db="EMBL/GenBank/DDBJ databases">
        <authorList>
            <person name="Sun Q."/>
            <person name="Ohkuma M."/>
        </authorList>
    </citation>
    <scope>NUCLEOTIDE SEQUENCE</scope>
    <source>
        <strain evidence="6">JCM 3090</strain>
    </source>
</reference>
<dbReference type="InterPro" id="IPR029066">
    <property type="entry name" value="PLP-binding_barrel"/>
</dbReference>
<comment type="caution">
    <text evidence="6">The sequence shown here is derived from an EMBL/GenBank/DDBJ whole genome shotgun (WGS) entry which is preliminary data.</text>
</comment>
<evidence type="ECO:0000313" key="7">
    <source>
        <dbReference type="Proteomes" id="UP000649739"/>
    </source>
</evidence>
<dbReference type="PANTHER" id="PTHR43727:SF2">
    <property type="entry name" value="GROUP IV DECARBOXYLASE"/>
    <property type="match status" value="1"/>
</dbReference>
<comment type="cofactor">
    <cofactor evidence="1 4">
        <name>pyridoxal 5'-phosphate</name>
        <dbReference type="ChEBI" id="CHEBI:597326"/>
    </cofactor>
</comment>
<dbReference type="PRINTS" id="PR01179">
    <property type="entry name" value="ODADCRBXLASE"/>
</dbReference>
<evidence type="ECO:0000259" key="5">
    <source>
        <dbReference type="Pfam" id="PF02784"/>
    </source>
</evidence>
<dbReference type="PANTHER" id="PTHR43727">
    <property type="entry name" value="DIAMINOPIMELATE DECARBOXYLASE"/>
    <property type="match status" value="1"/>
</dbReference>
<dbReference type="InterPro" id="IPR022644">
    <property type="entry name" value="De-COase2_N"/>
</dbReference>
<dbReference type="SUPFAM" id="SSF51419">
    <property type="entry name" value="PLP-binding barrel"/>
    <property type="match status" value="1"/>
</dbReference>
<reference evidence="6" key="1">
    <citation type="journal article" date="2014" name="Int. J. Syst. Evol. Microbiol.">
        <title>Complete genome sequence of Corynebacterium casei LMG S-19264T (=DSM 44701T), isolated from a smear-ripened cheese.</title>
        <authorList>
            <consortium name="US DOE Joint Genome Institute (JGI-PGF)"/>
            <person name="Walter F."/>
            <person name="Albersmeier A."/>
            <person name="Kalinowski J."/>
            <person name="Ruckert C."/>
        </authorList>
    </citation>
    <scope>NUCLEOTIDE SEQUENCE</scope>
    <source>
        <strain evidence="6">JCM 3090</strain>
    </source>
</reference>
<evidence type="ECO:0000313" key="6">
    <source>
        <dbReference type="EMBL" id="GGK04683.1"/>
    </source>
</evidence>
<keyword evidence="2" id="KW-0210">Decarboxylase</keyword>
<evidence type="ECO:0000256" key="1">
    <source>
        <dbReference type="ARBA" id="ARBA00001933"/>
    </source>
</evidence>
<dbReference type="GO" id="GO:0009089">
    <property type="term" value="P:lysine biosynthetic process via diaminopimelate"/>
    <property type="evidence" value="ECO:0007669"/>
    <property type="project" value="TreeGrafter"/>
</dbReference>
<dbReference type="Pfam" id="PF02784">
    <property type="entry name" value="Orn_Arg_deC_N"/>
    <property type="match status" value="1"/>
</dbReference>
<protein>
    <recommendedName>
        <fullName evidence="5">Orn/DAP/Arg decarboxylase 2 N-terminal domain-containing protein</fullName>
    </recommendedName>
</protein>
<name>A0A8J3B9R8_9ACTN</name>
<evidence type="ECO:0000256" key="2">
    <source>
        <dbReference type="ARBA" id="ARBA00022793"/>
    </source>
</evidence>
<feature type="domain" description="Orn/DAP/Arg decarboxylase 2 N-terminal" evidence="5">
    <location>
        <begin position="80"/>
        <end position="262"/>
    </location>
</feature>
<gene>
    <name evidence="6" type="ORF">GCM10010123_38300</name>
</gene>
<evidence type="ECO:0000256" key="3">
    <source>
        <dbReference type="ARBA" id="ARBA00022898"/>
    </source>
</evidence>
<dbReference type="AlphaFoldDB" id="A0A8J3B9R8"/>
<dbReference type="InterPro" id="IPR022653">
    <property type="entry name" value="De-COase2_pyr-phos_BS"/>
</dbReference>
<organism evidence="6 7">
    <name type="scientific">Pilimelia anulata</name>
    <dbReference type="NCBI Taxonomy" id="53371"/>
    <lineage>
        <taxon>Bacteria</taxon>
        <taxon>Bacillati</taxon>
        <taxon>Actinomycetota</taxon>
        <taxon>Actinomycetes</taxon>
        <taxon>Micromonosporales</taxon>
        <taxon>Micromonosporaceae</taxon>
        <taxon>Pilimelia</taxon>
    </lineage>
</organism>
<dbReference type="SUPFAM" id="SSF50621">
    <property type="entry name" value="Alanine racemase C-terminal domain-like"/>
    <property type="match status" value="1"/>
</dbReference>
<keyword evidence="3 4" id="KW-0663">Pyridoxal phosphate</keyword>
<dbReference type="InterPro" id="IPR000183">
    <property type="entry name" value="Orn/DAP/Arg_de-COase"/>
</dbReference>
<feature type="modified residue" description="N6-(pyridoxal phosphate)lysine" evidence="4">
    <location>
        <position position="88"/>
    </location>
</feature>
<proteinExistence type="predicted"/>
<keyword evidence="7" id="KW-1185">Reference proteome</keyword>
<dbReference type="EMBL" id="BMQB01000009">
    <property type="protein sequence ID" value="GGK04683.1"/>
    <property type="molecule type" value="Genomic_DNA"/>
</dbReference>
<sequence length="469" mass="50109">MARPARYSRGPSASFRMATSAPFALPALRHPAVAALLDHERALLASLLDGLGSPLHVVLPGIFEENVAALRATLLDVGAAADILFAKKANKAGCFAESAARLGVGIDVASAPELVKALAGGVPGERIGVSGPEKDDALHALAVRHGCLVAVDSLGELRRLADTAARARTPVRVLLRARVDSQPRSRFGMAAPERRAAAARCTELAEFVRLCGFSVHLAGYSPAERALAANELIDHCVEARLCGSPSAGIVNIGGGLPVRYVDPRLWAEFLRRNEPGHYHANRQFADFYPYGGQLANDALRAIMTHPVNGRESLAARAARAGIRFVVEPGRAVLDQAGFTVFRVQGVDDRRDADGYAIVTVAGSSFSLSEQWFNSDYLPDPVLLAAHPAADEVFPACVAGSTCLENDLVTWRKVGFPRPVRRGDHLVYLNTAGYQMDSNESPFHDAPLPLKVVLRPGAGGGPPRWRLDRV</sequence>
<dbReference type="Gene3D" id="3.20.20.10">
    <property type="entry name" value="Alanine racemase"/>
    <property type="match status" value="1"/>
</dbReference>
<keyword evidence="2" id="KW-0456">Lyase</keyword>
<dbReference type="GO" id="GO:0008836">
    <property type="term" value="F:diaminopimelate decarboxylase activity"/>
    <property type="evidence" value="ECO:0007669"/>
    <property type="project" value="TreeGrafter"/>
</dbReference>
<accession>A0A8J3B9R8</accession>
<dbReference type="Gene3D" id="2.40.37.10">
    <property type="entry name" value="Lyase, Ornithine Decarboxylase, Chain A, domain 1"/>
    <property type="match status" value="1"/>
</dbReference>
<feature type="active site" description="Proton donor" evidence="4">
    <location>
        <position position="402"/>
    </location>
</feature>
<dbReference type="Proteomes" id="UP000649739">
    <property type="component" value="Unassembled WGS sequence"/>
</dbReference>
<dbReference type="InterPro" id="IPR009006">
    <property type="entry name" value="Ala_racemase/Decarboxylase_C"/>
</dbReference>
<dbReference type="PROSITE" id="PS00878">
    <property type="entry name" value="ODR_DC_2_1"/>
    <property type="match status" value="1"/>
</dbReference>
<evidence type="ECO:0000256" key="4">
    <source>
        <dbReference type="PIRSR" id="PIRSR600183-50"/>
    </source>
</evidence>